<dbReference type="InterPro" id="IPR005756">
    <property type="entry name" value="Ribosomal_uL24_euk/arc"/>
</dbReference>
<comment type="similarity">
    <text evidence="1">Belongs to the universal ribosomal protein uL24 family.</text>
</comment>
<proteinExistence type="inferred from homology"/>
<evidence type="ECO:0000256" key="2">
    <source>
        <dbReference type="ARBA" id="ARBA00022980"/>
    </source>
</evidence>
<dbReference type="Gene3D" id="2.30.30.30">
    <property type="match status" value="1"/>
</dbReference>
<dbReference type="Pfam" id="PF16906">
    <property type="entry name" value="Ribosomal_L26"/>
    <property type="match status" value="1"/>
</dbReference>
<protein>
    <submittedName>
        <fullName evidence="5">60S ribosomal protein L26-like</fullName>
    </submittedName>
</protein>
<dbReference type="SUPFAM" id="SSF50104">
    <property type="entry name" value="Translation proteins SH3-like domain"/>
    <property type="match status" value="1"/>
</dbReference>
<keyword evidence="3" id="KW-0687">Ribonucleoprotein</keyword>
<sequence>MKFDKIIFSSRRKNRKRRFTAPHTRRRLMAAPLSKELRQRYNVRSTLMRKDDEVQTVIVKLKMDKNKKKIINRRGKDRLAALDKDKGKYPEDTMATIESS</sequence>
<evidence type="ECO:0000256" key="3">
    <source>
        <dbReference type="ARBA" id="ARBA00023274"/>
    </source>
</evidence>
<evidence type="ECO:0000256" key="1">
    <source>
        <dbReference type="ARBA" id="ARBA00010618"/>
    </source>
</evidence>
<gene>
    <name evidence="5" type="ORF">V1478_005164</name>
</gene>
<evidence type="ECO:0000313" key="5">
    <source>
        <dbReference type="EMBL" id="KAL2730751.1"/>
    </source>
</evidence>
<name>A0ABD2BDF0_VESSQ</name>
<comment type="caution">
    <text evidence="5">The sequence shown here is derived from an EMBL/GenBank/DDBJ whole genome shotgun (WGS) entry which is preliminary data.</text>
</comment>
<dbReference type="PANTHER" id="PTHR11143">
    <property type="entry name" value="60S RIBOSOMAL PROTEIN L26 FAMILY MEMBER"/>
    <property type="match status" value="1"/>
</dbReference>
<dbReference type="AlphaFoldDB" id="A0ABD2BDF0"/>
<feature type="region of interest" description="Disordered" evidence="4">
    <location>
        <begin position="1"/>
        <end position="22"/>
    </location>
</feature>
<evidence type="ECO:0000313" key="6">
    <source>
        <dbReference type="Proteomes" id="UP001607302"/>
    </source>
</evidence>
<feature type="compositionally biased region" description="Basic residues" evidence="4">
    <location>
        <begin position="10"/>
        <end position="22"/>
    </location>
</feature>
<dbReference type="InterPro" id="IPR014722">
    <property type="entry name" value="Rib_uL2_dom2"/>
</dbReference>
<keyword evidence="2" id="KW-0689">Ribosomal protein</keyword>
<evidence type="ECO:0000256" key="4">
    <source>
        <dbReference type="SAM" id="MobiDB-lite"/>
    </source>
</evidence>
<dbReference type="InterPro" id="IPR008991">
    <property type="entry name" value="Translation_prot_SH3-like_sf"/>
</dbReference>
<dbReference type="Proteomes" id="UP001607302">
    <property type="component" value="Unassembled WGS sequence"/>
</dbReference>
<dbReference type="GO" id="GO:1990904">
    <property type="term" value="C:ribonucleoprotein complex"/>
    <property type="evidence" value="ECO:0007669"/>
    <property type="project" value="UniProtKB-KW"/>
</dbReference>
<dbReference type="NCBIfam" id="TIGR01080">
    <property type="entry name" value="rplX_A_E"/>
    <property type="match status" value="1"/>
</dbReference>
<reference evidence="5 6" key="1">
    <citation type="journal article" date="2024" name="Ann. Entomol. Soc. Am.">
        <title>Genomic analyses of the southern and eastern yellowjacket wasps (Hymenoptera: Vespidae) reveal evolutionary signatures of social life.</title>
        <authorList>
            <person name="Catto M.A."/>
            <person name="Caine P.B."/>
            <person name="Orr S.E."/>
            <person name="Hunt B.G."/>
            <person name="Goodisman M.A.D."/>
        </authorList>
    </citation>
    <scope>NUCLEOTIDE SEQUENCE [LARGE SCALE GENOMIC DNA]</scope>
    <source>
        <strain evidence="5">233</strain>
        <tissue evidence="5">Head and thorax</tissue>
    </source>
</reference>
<organism evidence="5 6">
    <name type="scientific">Vespula squamosa</name>
    <name type="common">Southern yellow jacket</name>
    <name type="synonym">Wasp</name>
    <dbReference type="NCBI Taxonomy" id="30214"/>
    <lineage>
        <taxon>Eukaryota</taxon>
        <taxon>Metazoa</taxon>
        <taxon>Ecdysozoa</taxon>
        <taxon>Arthropoda</taxon>
        <taxon>Hexapoda</taxon>
        <taxon>Insecta</taxon>
        <taxon>Pterygota</taxon>
        <taxon>Neoptera</taxon>
        <taxon>Endopterygota</taxon>
        <taxon>Hymenoptera</taxon>
        <taxon>Apocrita</taxon>
        <taxon>Aculeata</taxon>
        <taxon>Vespoidea</taxon>
        <taxon>Vespidae</taxon>
        <taxon>Vespinae</taxon>
        <taxon>Vespula</taxon>
    </lineage>
</organism>
<dbReference type="EMBL" id="JAUDFV010000110">
    <property type="protein sequence ID" value="KAL2730751.1"/>
    <property type="molecule type" value="Genomic_DNA"/>
</dbReference>
<dbReference type="GO" id="GO:0005840">
    <property type="term" value="C:ribosome"/>
    <property type="evidence" value="ECO:0007669"/>
    <property type="project" value="UniProtKB-KW"/>
</dbReference>
<keyword evidence="6" id="KW-1185">Reference proteome</keyword>
<accession>A0ABD2BDF0</accession>